<evidence type="ECO:0000256" key="1">
    <source>
        <dbReference type="SAM" id="MobiDB-lite"/>
    </source>
</evidence>
<protein>
    <submittedName>
        <fullName evidence="2">Uncharacterized protein</fullName>
    </submittedName>
</protein>
<reference evidence="2 3" key="1">
    <citation type="submission" date="2021-05" db="EMBL/GenBank/DDBJ databases">
        <title>Direct Submission.</title>
        <authorList>
            <person name="Li K."/>
            <person name="Gao J."/>
        </authorList>
    </citation>
    <scope>NUCLEOTIDE SEQUENCE [LARGE SCALE GENOMIC DNA]</scope>
    <source>
        <strain evidence="2 3">Mg02</strain>
    </source>
</reference>
<gene>
    <name evidence="2" type="ORF">KGD84_20295</name>
</gene>
<accession>A0ABX8BIP1</accession>
<proteinExistence type="predicted"/>
<dbReference type="RefSeq" id="WP_220562008.1">
    <property type="nucleotide sequence ID" value="NZ_CP074133.1"/>
</dbReference>
<feature type="region of interest" description="Disordered" evidence="1">
    <location>
        <begin position="93"/>
        <end position="113"/>
    </location>
</feature>
<keyword evidence="3" id="KW-1185">Reference proteome</keyword>
<dbReference type="EMBL" id="CP074133">
    <property type="protein sequence ID" value="QUX20811.1"/>
    <property type="molecule type" value="Genomic_DNA"/>
</dbReference>
<dbReference type="Proteomes" id="UP000676079">
    <property type="component" value="Chromosome"/>
</dbReference>
<sequence length="113" mass="12115">MTAPGRGLSAFPEGIRRNGSRIYDAADYTDELIAHTRAAREPLGVPWGTKGEYAEQMQKNIGEAEEVLYTLLDLIAVAQRQAADGTLNMGGSFQGTEDANIDLGGTFTPGGRR</sequence>
<evidence type="ECO:0000313" key="3">
    <source>
        <dbReference type="Proteomes" id="UP000676079"/>
    </source>
</evidence>
<name>A0ABX8BIP1_9ACTN</name>
<organism evidence="2 3">
    <name type="scientific">Nocardiopsis changdeensis</name>
    <dbReference type="NCBI Taxonomy" id="2831969"/>
    <lineage>
        <taxon>Bacteria</taxon>
        <taxon>Bacillati</taxon>
        <taxon>Actinomycetota</taxon>
        <taxon>Actinomycetes</taxon>
        <taxon>Streptosporangiales</taxon>
        <taxon>Nocardiopsidaceae</taxon>
        <taxon>Nocardiopsis</taxon>
    </lineage>
</organism>
<evidence type="ECO:0000313" key="2">
    <source>
        <dbReference type="EMBL" id="QUX20811.1"/>
    </source>
</evidence>